<dbReference type="EMBL" id="BGZK01001482">
    <property type="protein sequence ID" value="GBP80792.1"/>
    <property type="molecule type" value="Genomic_DNA"/>
</dbReference>
<feature type="region of interest" description="Disordered" evidence="1">
    <location>
        <begin position="308"/>
        <end position="333"/>
    </location>
</feature>
<keyword evidence="3" id="KW-1185">Reference proteome</keyword>
<gene>
    <name evidence="2" type="ORF">EVAR_47278_1</name>
</gene>
<evidence type="ECO:0000256" key="1">
    <source>
        <dbReference type="SAM" id="MobiDB-lite"/>
    </source>
</evidence>
<reference evidence="2 3" key="1">
    <citation type="journal article" date="2019" name="Commun. Biol.">
        <title>The bagworm genome reveals a unique fibroin gene that provides high tensile strength.</title>
        <authorList>
            <person name="Kono N."/>
            <person name="Nakamura H."/>
            <person name="Ohtoshi R."/>
            <person name="Tomita M."/>
            <person name="Numata K."/>
            <person name="Arakawa K."/>
        </authorList>
    </citation>
    <scope>NUCLEOTIDE SEQUENCE [LARGE SCALE GENOMIC DNA]</scope>
</reference>
<accession>A0A4C1Z0R4</accession>
<name>A0A4C1Z0R4_EUMVA</name>
<feature type="region of interest" description="Disordered" evidence="1">
    <location>
        <begin position="162"/>
        <end position="202"/>
    </location>
</feature>
<evidence type="ECO:0000313" key="2">
    <source>
        <dbReference type="EMBL" id="GBP80792.1"/>
    </source>
</evidence>
<protein>
    <submittedName>
        <fullName evidence="2">Uncharacterized protein</fullName>
    </submittedName>
</protein>
<evidence type="ECO:0000313" key="3">
    <source>
        <dbReference type="Proteomes" id="UP000299102"/>
    </source>
</evidence>
<proteinExistence type="predicted"/>
<organism evidence="2 3">
    <name type="scientific">Eumeta variegata</name>
    <name type="common">Bagworm moth</name>
    <name type="synonym">Eumeta japonica</name>
    <dbReference type="NCBI Taxonomy" id="151549"/>
    <lineage>
        <taxon>Eukaryota</taxon>
        <taxon>Metazoa</taxon>
        <taxon>Ecdysozoa</taxon>
        <taxon>Arthropoda</taxon>
        <taxon>Hexapoda</taxon>
        <taxon>Insecta</taxon>
        <taxon>Pterygota</taxon>
        <taxon>Neoptera</taxon>
        <taxon>Endopterygota</taxon>
        <taxon>Lepidoptera</taxon>
        <taxon>Glossata</taxon>
        <taxon>Ditrysia</taxon>
        <taxon>Tineoidea</taxon>
        <taxon>Psychidae</taxon>
        <taxon>Oiketicinae</taxon>
        <taxon>Eumeta</taxon>
    </lineage>
</organism>
<dbReference type="Proteomes" id="UP000299102">
    <property type="component" value="Unassembled WGS sequence"/>
</dbReference>
<comment type="caution">
    <text evidence="2">The sequence shown here is derived from an EMBL/GenBank/DDBJ whole genome shotgun (WGS) entry which is preliminary data.</text>
</comment>
<sequence>MAGHSPQPASVRSRGTAENNSACREFHFDYEMTQFGDFRLYPNKNGLHIASFRVELRNSLCLTGQDGRARRSPKVTGRPRPPLALGLVHRKPTCRCAARKLVFYAAHVQKIIKVKVLASDLKYEEDFMIRHLKLQFIYPLPFVHGFAHVNLKRITSSCVSTTPAFDQNPDRSPVSRPEAYPTLDATPPHGRSQTSPPADFGHALHSNFTPTLDLEPGPGLNFDSDLQPAYDFDSVTGHGSREQIVLGGSTSGVEAIKHELRASSPSGVRDLFRRRDTRRARRTRQLNCYAFDKLLNGTIRILGSLRSRRASRRHRHRDDLVKSKTRSRRPRTSGGAFMIYERVTELYRRLMSARVRLGEDLIRGEECDFMQILLFTAAHTRRRLRARRTKPLMKFLAA</sequence>
<dbReference type="AlphaFoldDB" id="A0A4C1Z0R4"/>